<dbReference type="STRING" id="870435.A0A0C3N7U1"/>
<name>A0A0C3N7U1_PISTI</name>
<dbReference type="EMBL" id="KN832034">
    <property type="protein sequence ID" value="KIN97119.1"/>
    <property type="molecule type" value="Genomic_DNA"/>
</dbReference>
<proteinExistence type="predicted"/>
<gene>
    <name evidence="1" type="ORF">M404DRAFT_32582</name>
</gene>
<evidence type="ECO:0000313" key="1">
    <source>
        <dbReference type="EMBL" id="KIN97119.1"/>
    </source>
</evidence>
<accession>A0A0C3N7U1</accession>
<dbReference type="InParanoid" id="A0A0C3N7U1"/>
<reference evidence="1 2" key="1">
    <citation type="submission" date="2014-04" db="EMBL/GenBank/DDBJ databases">
        <authorList>
            <consortium name="DOE Joint Genome Institute"/>
            <person name="Kuo A."/>
            <person name="Kohler A."/>
            <person name="Costa M.D."/>
            <person name="Nagy L.G."/>
            <person name="Floudas D."/>
            <person name="Copeland A."/>
            <person name="Barry K.W."/>
            <person name="Cichocki N."/>
            <person name="Veneault-Fourrey C."/>
            <person name="LaButti K."/>
            <person name="Lindquist E.A."/>
            <person name="Lipzen A."/>
            <person name="Lundell T."/>
            <person name="Morin E."/>
            <person name="Murat C."/>
            <person name="Sun H."/>
            <person name="Tunlid A."/>
            <person name="Henrissat B."/>
            <person name="Grigoriev I.V."/>
            <person name="Hibbett D.S."/>
            <person name="Martin F."/>
            <person name="Nordberg H.P."/>
            <person name="Cantor M.N."/>
            <person name="Hua S.X."/>
        </authorList>
    </citation>
    <scope>NUCLEOTIDE SEQUENCE [LARGE SCALE GENOMIC DNA]</scope>
    <source>
        <strain evidence="1 2">Marx 270</strain>
    </source>
</reference>
<evidence type="ECO:0000313" key="2">
    <source>
        <dbReference type="Proteomes" id="UP000054217"/>
    </source>
</evidence>
<keyword evidence="2" id="KW-1185">Reference proteome</keyword>
<dbReference type="HOGENOM" id="CLU_1652876_0_0_1"/>
<sequence>MDTRFLVYPIGDGLHMIANSERDILGPTNAIMIETSLLKTPAFCLDSWYWFRKGEHAGMAKSDLRKGEHERTWRSLPMGNPIEEAIADKLKTYSMPVFEGENQNRFMCTIKDEFTYEVYDYHMALCFELPTLKLETSNFDIMHWHAKRLMGACIDLTNPNPLWDTTSG</sequence>
<protein>
    <submittedName>
        <fullName evidence="1">Uncharacterized protein</fullName>
    </submittedName>
</protein>
<reference evidence="2" key="2">
    <citation type="submission" date="2015-01" db="EMBL/GenBank/DDBJ databases">
        <title>Evolutionary Origins and Diversification of the Mycorrhizal Mutualists.</title>
        <authorList>
            <consortium name="DOE Joint Genome Institute"/>
            <consortium name="Mycorrhizal Genomics Consortium"/>
            <person name="Kohler A."/>
            <person name="Kuo A."/>
            <person name="Nagy L.G."/>
            <person name="Floudas D."/>
            <person name="Copeland A."/>
            <person name="Barry K.W."/>
            <person name="Cichocki N."/>
            <person name="Veneault-Fourrey C."/>
            <person name="LaButti K."/>
            <person name="Lindquist E.A."/>
            <person name="Lipzen A."/>
            <person name="Lundell T."/>
            <person name="Morin E."/>
            <person name="Murat C."/>
            <person name="Riley R."/>
            <person name="Ohm R."/>
            <person name="Sun H."/>
            <person name="Tunlid A."/>
            <person name="Henrissat B."/>
            <person name="Grigoriev I.V."/>
            <person name="Hibbett D.S."/>
            <person name="Martin F."/>
        </authorList>
    </citation>
    <scope>NUCLEOTIDE SEQUENCE [LARGE SCALE GENOMIC DNA]</scope>
    <source>
        <strain evidence="2">Marx 270</strain>
    </source>
</reference>
<dbReference type="OrthoDB" id="3205788at2759"/>
<dbReference type="Proteomes" id="UP000054217">
    <property type="component" value="Unassembled WGS sequence"/>
</dbReference>
<dbReference type="AlphaFoldDB" id="A0A0C3N7U1"/>
<organism evidence="1 2">
    <name type="scientific">Pisolithus tinctorius Marx 270</name>
    <dbReference type="NCBI Taxonomy" id="870435"/>
    <lineage>
        <taxon>Eukaryota</taxon>
        <taxon>Fungi</taxon>
        <taxon>Dikarya</taxon>
        <taxon>Basidiomycota</taxon>
        <taxon>Agaricomycotina</taxon>
        <taxon>Agaricomycetes</taxon>
        <taxon>Agaricomycetidae</taxon>
        <taxon>Boletales</taxon>
        <taxon>Sclerodermatineae</taxon>
        <taxon>Pisolithaceae</taxon>
        <taxon>Pisolithus</taxon>
    </lineage>
</organism>